<feature type="compositionally biased region" description="Basic and acidic residues" evidence="2">
    <location>
        <begin position="132"/>
        <end position="141"/>
    </location>
</feature>
<sequence>MLSSCPAIHDAEAPRTRPAKSKPRLVVELRSRPAPYEPGSGPPLLPVTLMPDHDSTAFIVDRILLASPGLAKDGQALPRRMTYIVGWSDLPAARVLVPAMKVLEYVSPWVLEEWEYNFELELEDERAKLAEDKEREKRERAQQPQEDGAVDNAKVKKTKGKKRGRPPTHKNTQIEAGAVALPETDDEASRTRMKPGTMSLSTPQKTRLADFEDLSEEEGTPTRQTQPSPWNGAASLESESANVDVASNPMTGLKAQGRTFQQQVESFRPLKMTPVPLPSFPRSNVSGQQRTLPGMFATKNMGSAISSAESSKSTTPVSLPVLPPLRPAQSLPQAPSIRRSSEAWTSYQDAGRATSQPTVTPVPPPLVPPSASSTPSITSRPTSSKSQTTTSKPPRKRRRKDKPLLDESGLPVWVVKRIEDDGLFEIEGQGVQRLYKVRWEGDWPPEENPTWEPAANLPPNMVRNWHKTAPKVRARLSKGLSDRKHGGRTQSSALTIKKDGKLKQSKLTWPGGQKIYSVGDVMENELDAWQNSHQATNDDTEMELDETREETQRNGEQNAELFSLDEATGTGVGKNLNSSEPGSEERSSLAKRMSSWGAFFGGR</sequence>
<dbReference type="GO" id="GO:0006338">
    <property type="term" value="P:chromatin remodeling"/>
    <property type="evidence" value="ECO:0007669"/>
    <property type="project" value="UniProtKB-ARBA"/>
</dbReference>
<feature type="compositionally biased region" description="Low complexity" evidence="2">
    <location>
        <begin position="369"/>
        <end position="392"/>
    </location>
</feature>
<dbReference type="Gene3D" id="2.40.50.40">
    <property type="match status" value="1"/>
</dbReference>
<feature type="compositionally biased region" description="Basic residues" evidence="2">
    <location>
        <begin position="155"/>
        <end position="168"/>
    </location>
</feature>
<feature type="region of interest" description="Disordered" evidence="2">
    <location>
        <begin position="443"/>
        <end position="462"/>
    </location>
</feature>
<dbReference type="InterPro" id="IPR000953">
    <property type="entry name" value="Chromo/chromo_shadow_dom"/>
</dbReference>
<keyword evidence="5" id="KW-1185">Reference proteome</keyword>
<protein>
    <recommendedName>
        <fullName evidence="3">Chromo domain-containing protein</fullName>
    </recommendedName>
</protein>
<feature type="compositionally biased region" description="Low complexity" evidence="2">
    <location>
        <begin position="303"/>
        <end position="320"/>
    </location>
</feature>
<accession>A0AA39LC09</accession>
<dbReference type="EMBL" id="JAPDFR010000001">
    <property type="protein sequence ID" value="KAK0391474.1"/>
    <property type="molecule type" value="Genomic_DNA"/>
</dbReference>
<evidence type="ECO:0000256" key="2">
    <source>
        <dbReference type="SAM" id="MobiDB-lite"/>
    </source>
</evidence>
<organism evidence="4 5">
    <name type="scientific">Sarocladium strictum</name>
    <name type="common">Black bundle disease fungus</name>
    <name type="synonym">Acremonium strictum</name>
    <dbReference type="NCBI Taxonomy" id="5046"/>
    <lineage>
        <taxon>Eukaryota</taxon>
        <taxon>Fungi</taxon>
        <taxon>Dikarya</taxon>
        <taxon>Ascomycota</taxon>
        <taxon>Pezizomycotina</taxon>
        <taxon>Sordariomycetes</taxon>
        <taxon>Hypocreomycetidae</taxon>
        <taxon>Hypocreales</taxon>
        <taxon>Sarocladiaceae</taxon>
        <taxon>Sarocladium</taxon>
    </lineage>
</organism>
<gene>
    <name evidence="4" type="ORF">NLU13_0975</name>
</gene>
<evidence type="ECO:0000256" key="1">
    <source>
        <dbReference type="ARBA" id="ARBA00011353"/>
    </source>
</evidence>
<dbReference type="CDD" id="cd00024">
    <property type="entry name" value="CD_CSD"/>
    <property type="match status" value="1"/>
</dbReference>
<feature type="region of interest" description="Disordered" evidence="2">
    <location>
        <begin position="476"/>
        <end position="502"/>
    </location>
</feature>
<dbReference type="InterPro" id="IPR016197">
    <property type="entry name" value="Chromo-like_dom_sf"/>
</dbReference>
<comment type="caution">
    <text evidence="4">The sequence shown here is derived from an EMBL/GenBank/DDBJ whole genome shotgun (WGS) entry which is preliminary data.</text>
</comment>
<evidence type="ECO:0000313" key="5">
    <source>
        <dbReference type="Proteomes" id="UP001175261"/>
    </source>
</evidence>
<feature type="region of interest" description="Disordered" evidence="2">
    <location>
        <begin position="1"/>
        <end position="24"/>
    </location>
</feature>
<dbReference type="SMART" id="SM00298">
    <property type="entry name" value="CHROMO"/>
    <property type="match status" value="1"/>
</dbReference>
<feature type="region of interest" description="Disordered" evidence="2">
    <location>
        <begin position="298"/>
        <end position="410"/>
    </location>
</feature>
<feature type="domain" description="Chromo" evidence="3">
    <location>
        <begin position="412"/>
        <end position="470"/>
    </location>
</feature>
<feature type="region of interest" description="Disordered" evidence="2">
    <location>
        <begin position="132"/>
        <end position="240"/>
    </location>
</feature>
<comment type="subunit">
    <text evidence="1">Component of the NuA4 histone acetyltransferase complex.</text>
</comment>
<reference evidence="4" key="1">
    <citation type="submission" date="2022-10" db="EMBL/GenBank/DDBJ databases">
        <title>Determination and structural analysis of whole genome sequence of Sarocladium strictum F4-1.</title>
        <authorList>
            <person name="Hu L."/>
            <person name="Jiang Y."/>
        </authorList>
    </citation>
    <scope>NUCLEOTIDE SEQUENCE</scope>
    <source>
        <strain evidence="4">F4-1</strain>
    </source>
</reference>
<evidence type="ECO:0000313" key="4">
    <source>
        <dbReference type="EMBL" id="KAK0391474.1"/>
    </source>
</evidence>
<feature type="compositionally biased region" description="Acidic residues" evidence="2">
    <location>
        <begin position="538"/>
        <end position="548"/>
    </location>
</feature>
<dbReference type="Pfam" id="PF00385">
    <property type="entry name" value="Chromo"/>
    <property type="match status" value="1"/>
</dbReference>
<dbReference type="Proteomes" id="UP001175261">
    <property type="component" value="Unassembled WGS sequence"/>
</dbReference>
<name>A0AA39LC09_SARSR</name>
<dbReference type="InterPro" id="IPR023780">
    <property type="entry name" value="Chromo_domain"/>
</dbReference>
<feature type="compositionally biased region" description="Polar residues" evidence="2">
    <location>
        <begin position="281"/>
        <end position="290"/>
    </location>
</feature>
<dbReference type="SUPFAM" id="SSF54160">
    <property type="entry name" value="Chromo domain-like"/>
    <property type="match status" value="1"/>
</dbReference>
<evidence type="ECO:0000259" key="3">
    <source>
        <dbReference type="SMART" id="SM00298"/>
    </source>
</evidence>
<feature type="region of interest" description="Disordered" evidence="2">
    <location>
        <begin position="530"/>
        <end position="603"/>
    </location>
</feature>
<feature type="region of interest" description="Disordered" evidence="2">
    <location>
        <begin position="271"/>
        <end position="290"/>
    </location>
</feature>
<dbReference type="AlphaFoldDB" id="A0AA39LC09"/>
<proteinExistence type="predicted"/>